<evidence type="ECO:0000313" key="1">
    <source>
        <dbReference type="EMBL" id="GAG74385.1"/>
    </source>
</evidence>
<evidence type="ECO:0008006" key="2">
    <source>
        <dbReference type="Google" id="ProtNLM"/>
    </source>
</evidence>
<name>X0ZX07_9ZZZZ</name>
<gene>
    <name evidence="1" type="ORF">S01H4_06485</name>
</gene>
<reference evidence="1" key="1">
    <citation type="journal article" date="2014" name="Front. Microbiol.">
        <title>High frequency of phylogenetically diverse reductive dehalogenase-homologous genes in deep subseafloor sedimentary metagenomes.</title>
        <authorList>
            <person name="Kawai M."/>
            <person name="Futagami T."/>
            <person name="Toyoda A."/>
            <person name="Takaki Y."/>
            <person name="Nishi S."/>
            <person name="Hori S."/>
            <person name="Arai W."/>
            <person name="Tsubouchi T."/>
            <person name="Morono Y."/>
            <person name="Uchiyama I."/>
            <person name="Ito T."/>
            <person name="Fujiyama A."/>
            <person name="Inagaki F."/>
            <person name="Takami H."/>
        </authorList>
    </citation>
    <scope>NUCLEOTIDE SEQUENCE</scope>
    <source>
        <strain evidence="1">Expedition CK06-06</strain>
    </source>
</reference>
<proteinExistence type="predicted"/>
<sequence>EHTKKFLQEVIFINIEFSMVRESTGAVSVAAAISNQLNMKDKEVVAILSGGNIDLDKLSQILKIERGN</sequence>
<dbReference type="SUPFAM" id="SSF53686">
    <property type="entry name" value="Tryptophan synthase beta subunit-like PLP-dependent enzymes"/>
    <property type="match status" value="1"/>
</dbReference>
<dbReference type="EMBL" id="BART01002005">
    <property type="protein sequence ID" value="GAG74385.1"/>
    <property type="molecule type" value="Genomic_DNA"/>
</dbReference>
<dbReference type="Gene3D" id="3.40.50.1100">
    <property type="match status" value="1"/>
</dbReference>
<dbReference type="InterPro" id="IPR036052">
    <property type="entry name" value="TrpB-like_PALP_sf"/>
</dbReference>
<protein>
    <recommendedName>
        <fullName evidence="2">Tryptophan synthase beta chain-like PALP domain-containing protein</fullName>
    </recommendedName>
</protein>
<feature type="non-terminal residue" evidence="1">
    <location>
        <position position="1"/>
    </location>
</feature>
<comment type="caution">
    <text evidence="1">The sequence shown here is derived from an EMBL/GenBank/DDBJ whole genome shotgun (WGS) entry which is preliminary data.</text>
</comment>
<accession>X0ZX07</accession>
<dbReference type="AlphaFoldDB" id="X0ZX07"/>
<organism evidence="1">
    <name type="scientific">marine sediment metagenome</name>
    <dbReference type="NCBI Taxonomy" id="412755"/>
    <lineage>
        <taxon>unclassified sequences</taxon>
        <taxon>metagenomes</taxon>
        <taxon>ecological metagenomes</taxon>
    </lineage>
</organism>